<protein>
    <submittedName>
        <fullName evidence="2">Uncharacterized protein</fullName>
    </submittedName>
</protein>
<dbReference type="AlphaFoldDB" id="A0A382WYE9"/>
<reference evidence="2" key="1">
    <citation type="submission" date="2018-05" db="EMBL/GenBank/DDBJ databases">
        <authorList>
            <person name="Lanie J.A."/>
            <person name="Ng W.-L."/>
            <person name="Kazmierczak K.M."/>
            <person name="Andrzejewski T.M."/>
            <person name="Davidsen T.M."/>
            <person name="Wayne K.J."/>
            <person name="Tettelin H."/>
            <person name="Glass J.I."/>
            <person name="Rusch D."/>
            <person name="Podicherti R."/>
            <person name="Tsui H.-C.T."/>
            <person name="Winkler M.E."/>
        </authorList>
    </citation>
    <scope>NUCLEOTIDE SEQUENCE</scope>
</reference>
<evidence type="ECO:0000313" key="2">
    <source>
        <dbReference type="EMBL" id="SVD63248.1"/>
    </source>
</evidence>
<evidence type="ECO:0000256" key="1">
    <source>
        <dbReference type="SAM" id="MobiDB-lite"/>
    </source>
</evidence>
<accession>A0A382WYE9</accession>
<dbReference type="EMBL" id="UINC01163118">
    <property type="protein sequence ID" value="SVD63248.1"/>
    <property type="molecule type" value="Genomic_DNA"/>
</dbReference>
<proteinExistence type="predicted"/>
<sequence length="109" mass="12532">MFENPDTGEVISITQGIDEEHSYSEKGRLFNRVFTVPNASVDGSIDPFSAQQFSEKTKNMKGSMGDIWDYSSELSERRKKDNNGVDPVRKKAEKNYSKKRKGMKYKEKQ</sequence>
<name>A0A382WYE9_9ZZZZ</name>
<gene>
    <name evidence="2" type="ORF">METZ01_LOCUS416102</name>
</gene>
<feature type="compositionally biased region" description="Basic and acidic residues" evidence="1">
    <location>
        <begin position="74"/>
        <end position="96"/>
    </location>
</feature>
<organism evidence="2">
    <name type="scientific">marine metagenome</name>
    <dbReference type="NCBI Taxonomy" id="408172"/>
    <lineage>
        <taxon>unclassified sequences</taxon>
        <taxon>metagenomes</taxon>
        <taxon>ecological metagenomes</taxon>
    </lineage>
</organism>
<feature type="region of interest" description="Disordered" evidence="1">
    <location>
        <begin position="72"/>
        <end position="109"/>
    </location>
</feature>